<evidence type="ECO:0000313" key="2">
    <source>
        <dbReference type="EMBL" id="QHT08021.1"/>
    </source>
</evidence>
<dbReference type="EMBL" id="MN739489">
    <property type="protein sequence ID" value="QHT08021.1"/>
    <property type="molecule type" value="Genomic_DNA"/>
</dbReference>
<evidence type="ECO:0000256" key="1">
    <source>
        <dbReference type="SAM" id="Phobius"/>
    </source>
</evidence>
<keyword evidence="1" id="KW-0472">Membrane</keyword>
<protein>
    <submittedName>
        <fullName evidence="2">Uncharacterized protein</fullName>
    </submittedName>
</protein>
<reference evidence="2" key="1">
    <citation type="journal article" date="2020" name="Nature">
        <title>Giant virus diversity and host interactions through global metagenomics.</title>
        <authorList>
            <person name="Schulz F."/>
            <person name="Roux S."/>
            <person name="Paez-Espino D."/>
            <person name="Jungbluth S."/>
            <person name="Walsh D.A."/>
            <person name="Denef V.J."/>
            <person name="McMahon K.D."/>
            <person name="Konstantinidis K.T."/>
            <person name="Eloe-Fadrosh E.A."/>
            <person name="Kyrpides N.C."/>
            <person name="Woyke T."/>
        </authorList>
    </citation>
    <scope>NUCLEOTIDE SEQUENCE</scope>
    <source>
        <strain evidence="2">GVMAG-M-3300022752-39</strain>
    </source>
</reference>
<proteinExistence type="predicted"/>
<organism evidence="2">
    <name type="scientific">viral metagenome</name>
    <dbReference type="NCBI Taxonomy" id="1070528"/>
    <lineage>
        <taxon>unclassified sequences</taxon>
        <taxon>metagenomes</taxon>
        <taxon>organismal metagenomes</taxon>
    </lineage>
</organism>
<keyword evidence="1" id="KW-0812">Transmembrane</keyword>
<feature type="transmembrane region" description="Helical" evidence="1">
    <location>
        <begin position="12"/>
        <end position="29"/>
    </location>
</feature>
<keyword evidence="1" id="KW-1133">Transmembrane helix</keyword>
<dbReference type="AlphaFoldDB" id="A0A6C0CUK0"/>
<name>A0A6C0CUK0_9ZZZZ</name>
<sequence length="80" mass="9176">MLRLSKFLHTESGRILMSIILGLGLATLFRRVCKGKNCIIYKAPPIDEIDDNVYKFGDKCYTYKNVSTKCDKSKQIIDNE</sequence>
<accession>A0A6C0CUK0</accession>